<feature type="non-terminal residue" evidence="2">
    <location>
        <position position="74"/>
    </location>
</feature>
<protein>
    <submittedName>
        <fullName evidence="2">Uncharacterized protein</fullName>
    </submittedName>
</protein>
<dbReference type="AlphaFoldDB" id="A0A162CZ03"/>
<feature type="chain" id="PRO_5007832936" evidence="1">
    <location>
        <begin position="22"/>
        <end position="74"/>
    </location>
</feature>
<proteinExistence type="predicted"/>
<feature type="signal peptide" evidence="1">
    <location>
        <begin position="1"/>
        <end position="21"/>
    </location>
</feature>
<gene>
    <name evidence="2" type="ORF">APZ42_002296</name>
</gene>
<evidence type="ECO:0000256" key="1">
    <source>
        <dbReference type="SAM" id="SignalP"/>
    </source>
</evidence>
<organism evidence="2 3">
    <name type="scientific">Daphnia magna</name>
    <dbReference type="NCBI Taxonomy" id="35525"/>
    <lineage>
        <taxon>Eukaryota</taxon>
        <taxon>Metazoa</taxon>
        <taxon>Ecdysozoa</taxon>
        <taxon>Arthropoda</taxon>
        <taxon>Crustacea</taxon>
        <taxon>Branchiopoda</taxon>
        <taxon>Diplostraca</taxon>
        <taxon>Cladocera</taxon>
        <taxon>Anomopoda</taxon>
        <taxon>Daphniidae</taxon>
        <taxon>Daphnia</taxon>
    </lineage>
</organism>
<evidence type="ECO:0000313" key="2">
    <source>
        <dbReference type="EMBL" id="KZS01134.1"/>
    </source>
</evidence>
<reference evidence="2 3" key="1">
    <citation type="submission" date="2016-03" db="EMBL/GenBank/DDBJ databases">
        <title>EvidentialGene: Evidence-directed Construction of Genes on Genomes.</title>
        <authorList>
            <person name="Gilbert D.G."/>
            <person name="Choi J.-H."/>
            <person name="Mockaitis K."/>
            <person name="Colbourne J."/>
            <person name="Pfrender M."/>
        </authorList>
    </citation>
    <scope>NUCLEOTIDE SEQUENCE [LARGE SCALE GENOMIC DNA]</scope>
    <source>
        <strain evidence="2 3">Xinb3</strain>
        <tissue evidence="2">Complete organism</tissue>
    </source>
</reference>
<name>A0A162CZ03_9CRUS</name>
<keyword evidence="3" id="KW-1185">Reference proteome</keyword>
<evidence type="ECO:0000313" key="3">
    <source>
        <dbReference type="Proteomes" id="UP000076858"/>
    </source>
</evidence>
<comment type="caution">
    <text evidence="2">The sequence shown here is derived from an EMBL/GenBank/DDBJ whole genome shotgun (WGS) entry which is preliminary data.</text>
</comment>
<accession>A0A162CZ03</accession>
<dbReference type="Proteomes" id="UP000076858">
    <property type="component" value="Unassembled WGS sequence"/>
</dbReference>
<sequence>MVSTTWSVVVLVAILLQLTWSSPVPDENHPLLRNKRQVRNGIRCMNNGKFYRNPDREKAKMWSTGECAKYYLCI</sequence>
<dbReference type="EMBL" id="LRGB01007540">
    <property type="protein sequence ID" value="KZS01134.1"/>
    <property type="molecule type" value="Genomic_DNA"/>
</dbReference>
<keyword evidence="1" id="KW-0732">Signal</keyword>
<dbReference type="OrthoDB" id="504708at2759"/>